<dbReference type="EnsemblPlants" id="OPUNC06G18460.1">
    <property type="protein sequence ID" value="OPUNC06G18460.1"/>
    <property type="gene ID" value="OPUNC06G18460"/>
</dbReference>
<dbReference type="AlphaFoldDB" id="A0A0E0LD92"/>
<feature type="compositionally biased region" description="Polar residues" evidence="1">
    <location>
        <begin position="1"/>
        <end position="12"/>
    </location>
</feature>
<feature type="compositionally biased region" description="Low complexity" evidence="1">
    <location>
        <begin position="38"/>
        <end position="68"/>
    </location>
</feature>
<evidence type="ECO:0000313" key="3">
    <source>
        <dbReference type="Proteomes" id="UP000026962"/>
    </source>
</evidence>
<sequence length="74" mass="7913">MSSSHQKNPNNKRAQERPTAGPARVVDFLSQHQRRGPRAAAGRTPEGEATPTAPPRGASPANPAASSPQFKKDW</sequence>
<feature type="region of interest" description="Disordered" evidence="1">
    <location>
        <begin position="1"/>
        <end position="74"/>
    </location>
</feature>
<accession>A0A0E0LD92</accession>
<reference evidence="2" key="2">
    <citation type="submission" date="2018-05" db="EMBL/GenBank/DDBJ databases">
        <title>OpunRS2 (Oryza punctata Reference Sequence Version 2).</title>
        <authorList>
            <person name="Zhang J."/>
            <person name="Kudrna D."/>
            <person name="Lee S."/>
            <person name="Talag J."/>
            <person name="Welchert J."/>
            <person name="Wing R.A."/>
        </authorList>
    </citation>
    <scope>NUCLEOTIDE SEQUENCE [LARGE SCALE GENOMIC DNA]</scope>
</reference>
<proteinExistence type="predicted"/>
<protein>
    <submittedName>
        <fullName evidence="2">Uncharacterized protein</fullName>
    </submittedName>
</protein>
<evidence type="ECO:0000256" key="1">
    <source>
        <dbReference type="SAM" id="MobiDB-lite"/>
    </source>
</evidence>
<organism evidence="2">
    <name type="scientific">Oryza punctata</name>
    <name type="common">Red rice</name>
    <dbReference type="NCBI Taxonomy" id="4537"/>
    <lineage>
        <taxon>Eukaryota</taxon>
        <taxon>Viridiplantae</taxon>
        <taxon>Streptophyta</taxon>
        <taxon>Embryophyta</taxon>
        <taxon>Tracheophyta</taxon>
        <taxon>Spermatophyta</taxon>
        <taxon>Magnoliopsida</taxon>
        <taxon>Liliopsida</taxon>
        <taxon>Poales</taxon>
        <taxon>Poaceae</taxon>
        <taxon>BOP clade</taxon>
        <taxon>Oryzoideae</taxon>
        <taxon>Oryzeae</taxon>
        <taxon>Oryzinae</taxon>
        <taxon>Oryza</taxon>
    </lineage>
</organism>
<evidence type="ECO:0000313" key="2">
    <source>
        <dbReference type="EnsemblPlants" id="OPUNC06G18460.1"/>
    </source>
</evidence>
<name>A0A0E0LD92_ORYPU</name>
<reference evidence="2" key="1">
    <citation type="submission" date="2015-04" db="UniProtKB">
        <authorList>
            <consortium name="EnsemblPlants"/>
        </authorList>
    </citation>
    <scope>IDENTIFICATION</scope>
</reference>
<dbReference type="Proteomes" id="UP000026962">
    <property type="component" value="Chromosome 6"/>
</dbReference>
<dbReference type="Gramene" id="OPUNC06G18460.1">
    <property type="protein sequence ID" value="OPUNC06G18460.1"/>
    <property type="gene ID" value="OPUNC06G18460"/>
</dbReference>
<dbReference type="HOGENOM" id="CLU_2692064_0_0_1"/>
<keyword evidence="3" id="KW-1185">Reference proteome</keyword>